<feature type="transmembrane region" description="Helical" evidence="1">
    <location>
        <begin position="178"/>
        <end position="195"/>
    </location>
</feature>
<keyword evidence="1" id="KW-0812">Transmembrane</keyword>
<organism evidence="2 3">
    <name type="scientific">Tsukamurella pulmonis</name>
    <dbReference type="NCBI Taxonomy" id="47312"/>
    <lineage>
        <taxon>Bacteria</taxon>
        <taxon>Bacillati</taxon>
        <taxon>Actinomycetota</taxon>
        <taxon>Actinomycetes</taxon>
        <taxon>Mycobacteriales</taxon>
        <taxon>Tsukamurellaceae</taxon>
        <taxon>Tsukamurella</taxon>
    </lineage>
</organism>
<feature type="transmembrane region" description="Helical" evidence="1">
    <location>
        <begin position="27"/>
        <end position="51"/>
    </location>
</feature>
<keyword evidence="1" id="KW-1133">Transmembrane helix</keyword>
<reference evidence="3" key="1">
    <citation type="submission" date="2016-10" db="EMBL/GenBank/DDBJ databases">
        <authorList>
            <person name="Varghese N."/>
            <person name="Submissions S."/>
        </authorList>
    </citation>
    <scope>NUCLEOTIDE SEQUENCE [LARGE SCALE GENOMIC DNA]</scope>
    <source>
        <strain evidence="3">DSM 44142</strain>
    </source>
</reference>
<keyword evidence="1" id="KW-0472">Membrane</keyword>
<feature type="transmembrane region" description="Helical" evidence="1">
    <location>
        <begin position="280"/>
        <end position="299"/>
    </location>
</feature>
<protein>
    <recommendedName>
        <fullName evidence="4">DoxX family protein</fullName>
    </recommendedName>
</protein>
<feature type="transmembrane region" description="Helical" evidence="1">
    <location>
        <begin position="120"/>
        <end position="140"/>
    </location>
</feature>
<dbReference type="Proteomes" id="UP000183053">
    <property type="component" value="Unassembled WGS sequence"/>
</dbReference>
<feature type="transmembrane region" description="Helical" evidence="1">
    <location>
        <begin position="87"/>
        <end position="108"/>
    </location>
</feature>
<feature type="transmembrane region" description="Helical" evidence="1">
    <location>
        <begin position="223"/>
        <end position="245"/>
    </location>
</feature>
<evidence type="ECO:0000256" key="1">
    <source>
        <dbReference type="SAM" id="Phobius"/>
    </source>
</evidence>
<evidence type="ECO:0000313" key="3">
    <source>
        <dbReference type="Proteomes" id="UP000183053"/>
    </source>
</evidence>
<accession>A0A1H1H1Z2</accession>
<dbReference type="AlphaFoldDB" id="A0A1H1H1Z2"/>
<gene>
    <name evidence="2" type="ORF">SAMN04489765_3749</name>
</gene>
<proteinExistence type="predicted"/>
<dbReference type="RefSeq" id="WP_139184243.1">
    <property type="nucleotide sequence ID" value="NZ_FNLF01000002.1"/>
</dbReference>
<dbReference type="EMBL" id="FNLF01000002">
    <property type="protein sequence ID" value="SDR19444.1"/>
    <property type="molecule type" value="Genomic_DNA"/>
</dbReference>
<evidence type="ECO:0008006" key="4">
    <source>
        <dbReference type="Google" id="ProtNLM"/>
    </source>
</evidence>
<feature type="transmembrane region" description="Helical" evidence="1">
    <location>
        <begin position="200"/>
        <end position="217"/>
    </location>
</feature>
<dbReference type="OrthoDB" id="102112at2"/>
<name>A0A1H1H1Z2_9ACTN</name>
<evidence type="ECO:0000313" key="2">
    <source>
        <dbReference type="EMBL" id="SDR19444.1"/>
    </source>
</evidence>
<keyword evidence="3" id="KW-1185">Reference proteome</keyword>
<sequence length="445" mass="48115">MTFSTVAAPPAPEPETTTPRWSTAQLIAFRLLFTAGGGLLILSVFGSLQFAPVMSVVQGPFARVGALATGTDVQLPELNSSGDSLGIWQYHIGWAVIAVLITAVWTMLDRGRSDYRSLGGLLWQVGRIALASGMIFYGMAKAIPTQMAFMELPTYALQPAGDINRMNMLWGFMGASDGYSIVTGLVELLSGVLLLSRRTWILGALGSIVSMVQVLLMDTFYNVPVKFLCFEFLLIAVVLLAPQWLNLIRAALGRATGPMPAVWSAAGADRTWLRRTGKTLSALAVVAITGVSLAAGIMMKAALAETASDLDGTWHATSFRVDGREATLADDPAWINVAITHRGRGLWKAAGDSYTSLVTQDSAARVTPWLLAVDDTTLTVKPRKAGAETVLQYTQPRADRLTLSGRVDGREIAAEYERRPMARQSERILFTHPVPDQDVPVFNFP</sequence>
<dbReference type="STRING" id="47312.SAMN04489765_3749"/>